<evidence type="ECO:0000256" key="1">
    <source>
        <dbReference type="ARBA" id="ARBA00022741"/>
    </source>
</evidence>
<dbReference type="PANTHER" id="PTHR33359:SF1">
    <property type="entry name" value="MOLYBDOPTERIN SYNTHASE SULFUR CARRIER SUBUNIT"/>
    <property type="match status" value="1"/>
</dbReference>
<dbReference type="AlphaFoldDB" id="A0A1M6SP10"/>
<dbReference type="EMBL" id="FRAU01000003">
    <property type="protein sequence ID" value="SHK46359.1"/>
    <property type="molecule type" value="Genomic_DNA"/>
</dbReference>
<dbReference type="SUPFAM" id="SSF54285">
    <property type="entry name" value="MoaD/ThiS"/>
    <property type="match status" value="1"/>
</dbReference>
<keyword evidence="5" id="KW-1185">Reference proteome</keyword>
<name>A0A1M6SP10_9BACT</name>
<dbReference type="GO" id="GO:0000166">
    <property type="term" value="F:nucleotide binding"/>
    <property type="evidence" value="ECO:0007669"/>
    <property type="project" value="UniProtKB-KW"/>
</dbReference>
<keyword evidence="1" id="KW-0547">Nucleotide-binding</keyword>
<accession>A0A1M6SP10</accession>
<dbReference type="GO" id="GO:0006777">
    <property type="term" value="P:Mo-molybdopterin cofactor biosynthetic process"/>
    <property type="evidence" value="ECO:0007669"/>
    <property type="project" value="InterPro"/>
</dbReference>
<sequence length="87" mass="9741">MQQGAHIQLRVLLFSVLRERLGQHELCVSIPLPATGTRLLDYLAEQYPEIATYRSVLRLAVNREYVPESVELHEGDEIALITPVSGG</sequence>
<dbReference type="OrthoDB" id="598356at2"/>
<organism evidence="4 5">
    <name type="scientific">Rhodothermus profundi</name>
    <dbReference type="NCBI Taxonomy" id="633813"/>
    <lineage>
        <taxon>Bacteria</taxon>
        <taxon>Pseudomonadati</taxon>
        <taxon>Rhodothermota</taxon>
        <taxon>Rhodothermia</taxon>
        <taxon>Rhodothermales</taxon>
        <taxon>Rhodothermaceae</taxon>
        <taxon>Rhodothermus</taxon>
    </lineage>
</organism>
<dbReference type="UniPathway" id="UPA00344"/>
<dbReference type="InterPro" id="IPR044672">
    <property type="entry name" value="MOCS2A"/>
</dbReference>
<dbReference type="Gene3D" id="3.10.20.30">
    <property type="match status" value="1"/>
</dbReference>
<dbReference type="PANTHER" id="PTHR33359">
    <property type="entry name" value="MOLYBDOPTERIN SYNTHASE SULFUR CARRIER SUBUNIT"/>
    <property type="match status" value="1"/>
</dbReference>
<dbReference type="InterPro" id="IPR003749">
    <property type="entry name" value="ThiS/MoaD-like"/>
</dbReference>
<evidence type="ECO:0000256" key="2">
    <source>
        <dbReference type="ARBA" id="ARBA00024200"/>
    </source>
</evidence>
<dbReference type="InterPro" id="IPR016155">
    <property type="entry name" value="Mopterin_synth/thiamin_S_b"/>
</dbReference>
<dbReference type="GO" id="GO:1990133">
    <property type="term" value="C:molybdopterin adenylyltransferase complex"/>
    <property type="evidence" value="ECO:0007669"/>
    <property type="project" value="TreeGrafter"/>
</dbReference>
<evidence type="ECO:0000313" key="5">
    <source>
        <dbReference type="Proteomes" id="UP000185812"/>
    </source>
</evidence>
<dbReference type="RefSeq" id="WP_072715027.1">
    <property type="nucleotide sequence ID" value="NZ_FRAU01000003.1"/>
</dbReference>
<comment type="similarity">
    <text evidence="2">Belongs to the MoaD family.</text>
</comment>
<gene>
    <name evidence="4" type="ORF">SAMN04488087_1164</name>
</gene>
<dbReference type="CDD" id="cd00754">
    <property type="entry name" value="Ubl_MoaD"/>
    <property type="match status" value="1"/>
</dbReference>
<dbReference type="InterPro" id="IPR012675">
    <property type="entry name" value="Beta-grasp_dom_sf"/>
</dbReference>
<evidence type="ECO:0000256" key="3">
    <source>
        <dbReference type="ARBA" id="ARBA00024247"/>
    </source>
</evidence>
<reference evidence="5" key="1">
    <citation type="submission" date="2016-11" db="EMBL/GenBank/DDBJ databases">
        <authorList>
            <person name="Varghese N."/>
            <person name="Submissions S."/>
        </authorList>
    </citation>
    <scope>NUCLEOTIDE SEQUENCE [LARGE SCALE GENOMIC DNA]</scope>
    <source>
        <strain evidence="5">DSM 22212</strain>
    </source>
</reference>
<dbReference type="Pfam" id="PF02597">
    <property type="entry name" value="ThiS"/>
    <property type="match status" value="1"/>
</dbReference>
<proteinExistence type="inferred from homology"/>
<protein>
    <recommendedName>
        <fullName evidence="3">Molybdopterin synthase sulfur carrier subunit</fullName>
    </recommendedName>
</protein>
<dbReference type="STRING" id="633813.SAMN04488087_1164"/>
<evidence type="ECO:0000313" key="4">
    <source>
        <dbReference type="EMBL" id="SHK46359.1"/>
    </source>
</evidence>
<dbReference type="Proteomes" id="UP000185812">
    <property type="component" value="Unassembled WGS sequence"/>
</dbReference>